<dbReference type="InterPro" id="IPR037396">
    <property type="entry name" value="FMN_HAD"/>
</dbReference>
<evidence type="ECO:0000256" key="1">
    <source>
        <dbReference type="ARBA" id="ARBA00001917"/>
    </source>
</evidence>
<dbReference type="InterPro" id="IPR013785">
    <property type="entry name" value="Aldolase_TIM"/>
</dbReference>
<evidence type="ECO:0000256" key="6">
    <source>
        <dbReference type="ARBA" id="ARBA00023002"/>
    </source>
</evidence>
<accession>A0A444WWT1</accession>
<evidence type="ECO:0000313" key="10">
    <source>
        <dbReference type="Proteomes" id="UP000289738"/>
    </source>
</evidence>
<keyword evidence="6" id="KW-0560">Oxidoreductase</keyword>
<dbReference type="GO" id="GO:0005777">
    <property type="term" value="C:peroxisome"/>
    <property type="evidence" value="ECO:0007669"/>
    <property type="project" value="TreeGrafter"/>
</dbReference>
<evidence type="ECO:0000256" key="7">
    <source>
        <dbReference type="ARBA" id="ARBA00036241"/>
    </source>
</evidence>
<evidence type="ECO:0000256" key="3">
    <source>
        <dbReference type="ARBA" id="ARBA00022594"/>
    </source>
</evidence>
<comment type="cofactor">
    <cofactor evidence="1">
        <name>FMN</name>
        <dbReference type="ChEBI" id="CHEBI:58210"/>
    </cofactor>
</comment>
<feature type="domain" description="FMN hydroxy acid dehydrogenase" evidence="8">
    <location>
        <begin position="1"/>
        <end position="107"/>
    </location>
</feature>
<dbReference type="EMBL" id="SDMP01000020">
    <property type="protein sequence ID" value="RYQ81871.1"/>
    <property type="molecule type" value="Genomic_DNA"/>
</dbReference>
<reference evidence="9 10" key="1">
    <citation type="submission" date="2019-01" db="EMBL/GenBank/DDBJ databases">
        <title>Sequencing of cultivated peanut Arachis hypogaea provides insights into genome evolution and oil improvement.</title>
        <authorList>
            <person name="Chen X."/>
        </authorList>
    </citation>
    <scope>NUCLEOTIDE SEQUENCE [LARGE SCALE GENOMIC DNA]</scope>
    <source>
        <strain evidence="10">cv. Fuhuasheng</strain>
        <tissue evidence="9">Leaves</tissue>
    </source>
</reference>
<comment type="pathway">
    <text evidence="2">Photosynthesis; photorespiration; glycine from 2-phosphoglycolate: step 2/3.</text>
</comment>
<name>A0A444WWT1_ARAHY</name>
<dbReference type="PANTHER" id="PTHR10578:SF107">
    <property type="entry name" value="2-HYDROXYACID OXIDASE 1"/>
    <property type="match status" value="1"/>
</dbReference>
<comment type="caution">
    <text evidence="9">The sequence shown here is derived from an EMBL/GenBank/DDBJ whole genome shotgun (WGS) entry which is preliminary data.</text>
</comment>
<dbReference type="PANTHER" id="PTHR10578">
    <property type="entry name" value="S -2-HYDROXY-ACID OXIDASE-RELATED"/>
    <property type="match status" value="1"/>
</dbReference>
<evidence type="ECO:0000313" key="9">
    <source>
        <dbReference type="EMBL" id="RYQ81871.1"/>
    </source>
</evidence>
<keyword evidence="3" id="KW-0323">Glycolate pathway</keyword>
<gene>
    <name evidence="9" type="ORF">Ahy_B10g100472</name>
</gene>
<protein>
    <recommendedName>
        <fullName evidence="8">FMN hydroxy acid dehydrogenase domain-containing protein</fullName>
    </recommendedName>
</protein>
<dbReference type="Proteomes" id="UP000289738">
    <property type="component" value="Chromosome B10"/>
</dbReference>
<dbReference type="InterPro" id="IPR000262">
    <property type="entry name" value="FMN-dep_DH"/>
</dbReference>
<evidence type="ECO:0000256" key="5">
    <source>
        <dbReference type="ARBA" id="ARBA00022643"/>
    </source>
</evidence>
<sequence length="112" mass="12334">MLFSVSYHILRNKRSLNDYIVKAVEGRIGVFVDGGIRRGTDVYKALALGASSVFIGRAVVFSLAAEGEGGVRKVLKMLRDELQLTMALCGSPSLKHISRHHIFTRTTFPSNL</sequence>
<dbReference type="GO" id="GO:0009854">
    <property type="term" value="P:oxidative photosynthetic carbon pathway"/>
    <property type="evidence" value="ECO:0007669"/>
    <property type="project" value="UniProtKB-KW"/>
</dbReference>
<dbReference type="SUPFAM" id="SSF51395">
    <property type="entry name" value="FMN-linked oxidoreductases"/>
    <property type="match status" value="1"/>
</dbReference>
<dbReference type="PROSITE" id="PS51349">
    <property type="entry name" value="FMN_HYDROXY_ACID_DH_2"/>
    <property type="match status" value="1"/>
</dbReference>
<evidence type="ECO:0000256" key="4">
    <source>
        <dbReference type="ARBA" id="ARBA00022630"/>
    </source>
</evidence>
<keyword evidence="4" id="KW-0285">Flavoprotein</keyword>
<dbReference type="Pfam" id="PF01070">
    <property type="entry name" value="FMN_dh"/>
    <property type="match status" value="1"/>
</dbReference>
<dbReference type="GO" id="GO:0003973">
    <property type="term" value="F:(S)-2-hydroxy-acid oxidase activity"/>
    <property type="evidence" value="ECO:0007669"/>
    <property type="project" value="UniProtKB-EC"/>
</dbReference>
<evidence type="ECO:0000256" key="2">
    <source>
        <dbReference type="ARBA" id="ARBA00004923"/>
    </source>
</evidence>
<keyword evidence="10" id="KW-1185">Reference proteome</keyword>
<comment type="catalytic activity">
    <reaction evidence="7">
        <text>glycolate + O2 = glyoxylate + H2O2</text>
        <dbReference type="Rhea" id="RHEA:25311"/>
        <dbReference type="ChEBI" id="CHEBI:15379"/>
        <dbReference type="ChEBI" id="CHEBI:16240"/>
        <dbReference type="ChEBI" id="CHEBI:29805"/>
        <dbReference type="ChEBI" id="CHEBI:36655"/>
        <dbReference type="EC" id="1.1.3.15"/>
    </reaction>
    <physiologicalReaction direction="left-to-right" evidence="7">
        <dbReference type="Rhea" id="RHEA:25312"/>
    </physiologicalReaction>
</comment>
<dbReference type="AlphaFoldDB" id="A0A444WWT1"/>
<keyword evidence="5" id="KW-0288">FMN</keyword>
<dbReference type="Gene3D" id="3.20.20.70">
    <property type="entry name" value="Aldolase class I"/>
    <property type="match status" value="1"/>
</dbReference>
<evidence type="ECO:0000259" key="8">
    <source>
        <dbReference type="PROSITE" id="PS51349"/>
    </source>
</evidence>
<proteinExistence type="predicted"/>
<organism evidence="9 10">
    <name type="scientific">Arachis hypogaea</name>
    <name type="common">Peanut</name>
    <dbReference type="NCBI Taxonomy" id="3818"/>
    <lineage>
        <taxon>Eukaryota</taxon>
        <taxon>Viridiplantae</taxon>
        <taxon>Streptophyta</taxon>
        <taxon>Embryophyta</taxon>
        <taxon>Tracheophyta</taxon>
        <taxon>Spermatophyta</taxon>
        <taxon>Magnoliopsida</taxon>
        <taxon>eudicotyledons</taxon>
        <taxon>Gunneridae</taxon>
        <taxon>Pentapetalae</taxon>
        <taxon>rosids</taxon>
        <taxon>fabids</taxon>
        <taxon>Fabales</taxon>
        <taxon>Fabaceae</taxon>
        <taxon>Papilionoideae</taxon>
        <taxon>50 kb inversion clade</taxon>
        <taxon>dalbergioids sensu lato</taxon>
        <taxon>Dalbergieae</taxon>
        <taxon>Pterocarpus clade</taxon>
        <taxon>Arachis</taxon>
    </lineage>
</organism>